<evidence type="ECO:0000256" key="1">
    <source>
        <dbReference type="SAM" id="SignalP"/>
    </source>
</evidence>
<reference evidence="2 3" key="1">
    <citation type="submission" date="2020-04" db="EMBL/GenBank/DDBJ databases">
        <title>Perkinsus olseni comparative genomics.</title>
        <authorList>
            <person name="Bogema D.R."/>
        </authorList>
    </citation>
    <scope>NUCLEOTIDE SEQUENCE [LARGE SCALE GENOMIC DNA]</scope>
    <source>
        <strain evidence="2 3">ATCC PRA-207</strain>
    </source>
</reference>
<name>A0A7J6UJU6_PEROL</name>
<sequence>MFSLFNSTLSRLCGWLGAVVEAASSSDLNVKLVYIKYWLVIQLDLLRIKLERKILLRPATEPVNEALRSCGMKPAADDSALSGGYVGSVRKVKIEPIGEDEQSDSVVVKSVPEVFKARMFAG</sequence>
<proteinExistence type="predicted"/>
<feature type="signal peptide" evidence="1">
    <location>
        <begin position="1"/>
        <end position="25"/>
    </location>
</feature>
<protein>
    <submittedName>
        <fullName evidence="2">Uncharacterized protein</fullName>
    </submittedName>
</protein>
<keyword evidence="3" id="KW-1185">Reference proteome</keyword>
<dbReference type="AlphaFoldDB" id="A0A7J6UJU6"/>
<evidence type="ECO:0000313" key="2">
    <source>
        <dbReference type="EMBL" id="KAF4757570.1"/>
    </source>
</evidence>
<dbReference type="EMBL" id="JABANO010002512">
    <property type="protein sequence ID" value="KAF4757570.1"/>
    <property type="molecule type" value="Genomic_DNA"/>
</dbReference>
<accession>A0A7J6UJU6</accession>
<organism evidence="2 3">
    <name type="scientific">Perkinsus olseni</name>
    <name type="common">Perkinsus atlanticus</name>
    <dbReference type="NCBI Taxonomy" id="32597"/>
    <lineage>
        <taxon>Eukaryota</taxon>
        <taxon>Sar</taxon>
        <taxon>Alveolata</taxon>
        <taxon>Perkinsozoa</taxon>
        <taxon>Perkinsea</taxon>
        <taxon>Perkinsida</taxon>
        <taxon>Perkinsidae</taxon>
        <taxon>Perkinsus</taxon>
    </lineage>
</organism>
<comment type="caution">
    <text evidence="2">The sequence shown here is derived from an EMBL/GenBank/DDBJ whole genome shotgun (WGS) entry which is preliminary data.</text>
</comment>
<feature type="chain" id="PRO_5029494575" evidence="1">
    <location>
        <begin position="26"/>
        <end position="122"/>
    </location>
</feature>
<dbReference type="Proteomes" id="UP000553632">
    <property type="component" value="Unassembled WGS sequence"/>
</dbReference>
<keyword evidence="1" id="KW-0732">Signal</keyword>
<evidence type="ECO:0000313" key="3">
    <source>
        <dbReference type="Proteomes" id="UP000553632"/>
    </source>
</evidence>
<feature type="non-terminal residue" evidence="2">
    <location>
        <position position="122"/>
    </location>
</feature>
<gene>
    <name evidence="2" type="ORF">FOZ63_013387</name>
</gene>